<name>A0AAE1W192_9LAMI</name>
<gene>
    <name evidence="2" type="ORF">Sango_3049200</name>
</gene>
<organism evidence="2 3">
    <name type="scientific">Sesamum angolense</name>
    <dbReference type="NCBI Taxonomy" id="2727404"/>
    <lineage>
        <taxon>Eukaryota</taxon>
        <taxon>Viridiplantae</taxon>
        <taxon>Streptophyta</taxon>
        <taxon>Embryophyta</taxon>
        <taxon>Tracheophyta</taxon>
        <taxon>Spermatophyta</taxon>
        <taxon>Magnoliopsida</taxon>
        <taxon>eudicotyledons</taxon>
        <taxon>Gunneridae</taxon>
        <taxon>Pentapetalae</taxon>
        <taxon>asterids</taxon>
        <taxon>lamiids</taxon>
        <taxon>Lamiales</taxon>
        <taxon>Pedaliaceae</taxon>
        <taxon>Sesamum</taxon>
    </lineage>
</organism>
<proteinExistence type="predicted"/>
<dbReference type="AlphaFoldDB" id="A0AAE1W192"/>
<protein>
    <recommendedName>
        <fullName evidence="1">DCUN1 domain-containing protein</fullName>
    </recommendedName>
</protein>
<sequence length="95" mass="10946">MDYPAVIDEFVNYFQQLFRGTRRNTQIDLSYLHLFVKNIITESEAELLISSIQRQEIKDALFEIDEDSAPGPDGFSSGFFKSAWATKGWFLQCCP</sequence>
<reference evidence="2" key="1">
    <citation type="submission" date="2020-06" db="EMBL/GenBank/DDBJ databases">
        <authorList>
            <person name="Li T."/>
            <person name="Hu X."/>
            <person name="Zhang T."/>
            <person name="Song X."/>
            <person name="Zhang H."/>
            <person name="Dai N."/>
            <person name="Sheng W."/>
            <person name="Hou X."/>
            <person name="Wei L."/>
        </authorList>
    </citation>
    <scope>NUCLEOTIDE SEQUENCE</scope>
    <source>
        <strain evidence="2">K16</strain>
        <tissue evidence="2">Leaf</tissue>
    </source>
</reference>
<dbReference type="EMBL" id="JACGWL010000084">
    <property type="protein sequence ID" value="KAK4384549.1"/>
    <property type="molecule type" value="Genomic_DNA"/>
</dbReference>
<dbReference type="Proteomes" id="UP001289374">
    <property type="component" value="Unassembled WGS sequence"/>
</dbReference>
<keyword evidence="3" id="KW-1185">Reference proteome</keyword>
<comment type="caution">
    <text evidence="2">The sequence shown here is derived from an EMBL/GenBank/DDBJ whole genome shotgun (WGS) entry which is preliminary data.</text>
</comment>
<dbReference type="PROSITE" id="PS51229">
    <property type="entry name" value="DCUN1"/>
    <property type="match status" value="1"/>
</dbReference>
<evidence type="ECO:0000313" key="2">
    <source>
        <dbReference type="EMBL" id="KAK4384549.1"/>
    </source>
</evidence>
<dbReference type="InterPro" id="IPR005176">
    <property type="entry name" value="PONY_dom"/>
</dbReference>
<evidence type="ECO:0000259" key="1">
    <source>
        <dbReference type="PROSITE" id="PS51229"/>
    </source>
</evidence>
<reference evidence="2" key="2">
    <citation type="journal article" date="2024" name="Plant">
        <title>Genomic evolution and insights into agronomic trait innovations of Sesamum species.</title>
        <authorList>
            <person name="Miao H."/>
            <person name="Wang L."/>
            <person name="Qu L."/>
            <person name="Liu H."/>
            <person name="Sun Y."/>
            <person name="Le M."/>
            <person name="Wang Q."/>
            <person name="Wei S."/>
            <person name="Zheng Y."/>
            <person name="Lin W."/>
            <person name="Duan Y."/>
            <person name="Cao H."/>
            <person name="Xiong S."/>
            <person name="Wang X."/>
            <person name="Wei L."/>
            <person name="Li C."/>
            <person name="Ma Q."/>
            <person name="Ju M."/>
            <person name="Zhao R."/>
            <person name="Li G."/>
            <person name="Mu C."/>
            <person name="Tian Q."/>
            <person name="Mei H."/>
            <person name="Zhang T."/>
            <person name="Gao T."/>
            <person name="Zhang H."/>
        </authorList>
    </citation>
    <scope>NUCLEOTIDE SEQUENCE</scope>
    <source>
        <strain evidence="2">K16</strain>
    </source>
</reference>
<accession>A0AAE1W192</accession>
<evidence type="ECO:0000313" key="3">
    <source>
        <dbReference type="Proteomes" id="UP001289374"/>
    </source>
</evidence>
<feature type="domain" description="DCUN1" evidence="1">
    <location>
        <begin position="1"/>
        <end position="15"/>
    </location>
</feature>